<dbReference type="AlphaFoldDB" id="A0AAD6UXZ7"/>
<organism evidence="7 8">
    <name type="scientific">Mycena pura</name>
    <dbReference type="NCBI Taxonomy" id="153505"/>
    <lineage>
        <taxon>Eukaryota</taxon>
        <taxon>Fungi</taxon>
        <taxon>Dikarya</taxon>
        <taxon>Basidiomycota</taxon>
        <taxon>Agaricomycotina</taxon>
        <taxon>Agaricomycetes</taxon>
        <taxon>Agaricomycetidae</taxon>
        <taxon>Agaricales</taxon>
        <taxon>Marasmiineae</taxon>
        <taxon>Mycenaceae</taxon>
        <taxon>Mycena</taxon>
    </lineage>
</organism>
<evidence type="ECO:0000256" key="2">
    <source>
        <dbReference type="ARBA" id="ARBA00022448"/>
    </source>
</evidence>
<evidence type="ECO:0000313" key="7">
    <source>
        <dbReference type="EMBL" id="KAJ7197405.1"/>
    </source>
</evidence>
<dbReference type="Pfam" id="PF13520">
    <property type="entry name" value="AA_permease_2"/>
    <property type="match status" value="1"/>
</dbReference>
<evidence type="ECO:0000256" key="3">
    <source>
        <dbReference type="ARBA" id="ARBA00022692"/>
    </source>
</evidence>
<feature type="transmembrane region" description="Helical" evidence="6">
    <location>
        <begin position="74"/>
        <end position="107"/>
    </location>
</feature>
<keyword evidence="8" id="KW-1185">Reference proteome</keyword>
<comment type="caution">
    <text evidence="7">The sequence shown here is derived from an EMBL/GenBank/DDBJ whole genome shotgun (WGS) entry which is preliminary data.</text>
</comment>
<dbReference type="PANTHER" id="PTHR45649:SF6">
    <property type="entry name" value="GABA-SPECIFIC PERMEASE"/>
    <property type="match status" value="1"/>
</dbReference>
<keyword evidence="2" id="KW-0813">Transport</keyword>
<sequence>MDAQKFIEQKSLAMETITLDDEALLARLGYKQEFKRDFSRMELFGLFFAIDGIVQSIAAVLLFSIPYGGPVAMVWGWFTCCCFIVIVSLAMAELGSAAPTAGGLYYWTFMFSSPKYRKILCWLVGYVNTAAYISGMASVDWSVATQIMAAANIGTDGAFVATNGQVYGVYCALLVIHVIMACLATKVIARLQHFFVFLNLALFLVVIIALPIATPKELHNSAAFAFGRFQNTSGWSNGFAFILSFLAPAWTVGGYDTIVHISEEARDASRNVPFAMISATVVLSVLGWSEPASGLSGFQLK</sequence>
<dbReference type="GO" id="GO:0016020">
    <property type="term" value="C:membrane"/>
    <property type="evidence" value="ECO:0007669"/>
    <property type="project" value="UniProtKB-SubCell"/>
</dbReference>
<evidence type="ECO:0000256" key="5">
    <source>
        <dbReference type="ARBA" id="ARBA00023136"/>
    </source>
</evidence>
<evidence type="ECO:0000256" key="6">
    <source>
        <dbReference type="SAM" id="Phobius"/>
    </source>
</evidence>
<dbReference type="EMBL" id="JARJCW010000078">
    <property type="protein sequence ID" value="KAJ7197405.1"/>
    <property type="molecule type" value="Genomic_DNA"/>
</dbReference>
<dbReference type="Gene3D" id="1.20.1740.10">
    <property type="entry name" value="Amino acid/polyamine transporter I"/>
    <property type="match status" value="1"/>
</dbReference>
<comment type="subcellular location">
    <subcellularLocation>
        <location evidence="1">Membrane</location>
        <topology evidence="1">Multi-pass membrane protein</topology>
    </subcellularLocation>
</comment>
<feature type="transmembrane region" description="Helical" evidence="6">
    <location>
        <begin position="119"/>
        <end position="139"/>
    </location>
</feature>
<keyword evidence="5 6" id="KW-0472">Membrane</keyword>
<dbReference type="InterPro" id="IPR004840">
    <property type="entry name" value="Amino_acid_permease_CS"/>
</dbReference>
<dbReference type="PANTHER" id="PTHR45649">
    <property type="entry name" value="AMINO-ACID PERMEASE BAT1"/>
    <property type="match status" value="1"/>
</dbReference>
<keyword evidence="3 6" id="KW-0812">Transmembrane</keyword>
<evidence type="ECO:0000256" key="4">
    <source>
        <dbReference type="ARBA" id="ARBA00022989"/>
    </source>
</evidence>
<dbReference type="InterPro" id="IPR002293">
    <property type="entry name" value="AA/rel_permease1"/>
</dbReference>
<feature type="transmembrane region" description="Helical" evidence="6">
    <location>
        <begin position="272"/>
        <end position="289"/>
    </location>
</feature>
<evidence type="ECO:0000313" key="8">
    <source>
        <dbReference type="Proteomes" id="UP001219525"/>
    </source>
</evidence>
<feature type="transmembrane region" description="Helical" evidence="6">
    <location>
        <begin position="167"/>
        <end position="187"/>
    </location>
</feature>
<keyword evidence="4 6" id="KW-1133">Transmembrane helix</keyword>
<feature type="transmembrane region" description="Helical" evidence="6">
    <location>
        <begin position="43"/>
        <end position="68"/>
    </location>
</feature>
<dbReference type="GO" id="GO:0022857">
    <property type="term" value="F:transmembrane transporter activity"/>
    <property type="evidence" value="ECO:0007669"/>
    <property type="project" value="InterPro"/>
</dbReference>
<gene>
    <name evidence="7" type="ORF">GGX14DRAFT_574189</name>
</gene>
<proteinExistence type="predicted"/>
<feature type="transmembrane region" description="Helical" evidence="6">
    <location>
        <begin position="234"/>
        <end position="252"/>
    </location>
</feature>
<name>A0AAD6UXZ7_9AGAR</name>
<dbReference type="GO" id="GO:0006865">
    <property type="term" value="P:amino acid transport"/>
    <property type="evidence" value="ECO:0007669"/>
    <property type="project" value="InterPro"/>
</dbReference>
<accession>A0AAD6UXZ7</accession>
<dbReference type="PROSITE" id="PS00218">
    <property type="entry name" value="AMINO_ACID_PERMEASE_1"/>
    <property type="match status" value="1"/>
</dbReference>
<feature type="transmembrane region" description="Helical" evidence="6">
    <location>
        <begin position="194"/>
        <end position="214"/>
    </location>
</feature>
<evidence type="ECO:0000256" key="1">
    <source>
        <dbReference type="ARBA" id="ARBA00004141"/>
    </source>
</evidence>
<reference evidence="7" key="1">
    <citation type="submission" date="2023-03" db="EMBL/GenBank/DDBJ databases">
        <title>Massive genome expansion in bonnet fungi (Mycena s.s.) driven by repeated elements and novel gene families across ecological guilds.</title>
        <authorList>
            <consortium name="Lawrence Berkeley National Laboratory"/>
            <person name="Harder C.B."/>
            <person name="Miyauchi S."/>
            <person name="Viragh M."/>
            <person name="Kuo A."/>
            <person name="Thoen E."/>
            <person name="Andreopoulos B."/>
            <person name="Lu D."/>
            <person name="Skrede I."/>
            <person name="Drula E."/>
            <person name="Henrissat B."/>
            <person name="Morin E."/>
            <person name="Kohler A."/>
            <person name="Barry K."/>
            <person name="LaButti K."/>
            <person name="Morin E."/>
            <person name="Salamov A."/>
            <person name="Lipzen A."/>
            <person name="Mereny Z."/>
            <person name="Hegedus B."/>
            <person name="Baldrian P."/>
            <person name="Stursova M."/>
            <person name="Weitz H."/>
            <person name="Taylor A."/>
            <person name="Grigoriev I.V."/>
            <person name="Nagy L.G."/>
            <person name="Martin F."/>
            <person name="Kauserud H."/>
        </authorList>
    </citation>
    <scope>NUCLEOTIDE SEQUENCE</scope>
    <source>
        <strain evidence="7">9144</strain>
    </source>
</reference>
<protein>
    <submittedName>
        <fullName evidence="7">Amino acid/polyamine transporter I</fullName>
    </submittedName>
</protein>
<dbReference type="Proteomes" id="UP001219525">
    <property type="component" value="Unassembled WGS sequence"/>
</dbReference>